<keyword evidence="4" id="KW-0862">Zinc</keyword>
<dbReference type="Gene3D" id="3.30.40.10">
    <property type="entry name" value="Zinc/RING finger domain, C3HC4 (zinc finger)"/>
    <property type="match status" value="1"/>
</dbReference>
<dbReference type="PROSITE" id="PS50089">
    <property type="entry name" value="ZF_RING_2"/>
    <property type="match status" value="1"/>
</dbReference>
<feature type="region of interest" description="Disordered" evidence="7">
    <location>
        <begin position="645"/>
        <end position="693"/>
    </location>
</feature>
<dbReference type="AlphaFoldDB" id="A0ABD3T754"/>
<feature type="compositionally biased region" description="Basic and acidic residues" evidence="7">
    <location>
        <begin position="969"/>
        <end position="995"/>
    </location>
</feature>
<feature type="compositionally biased region" description="Basic and acidic residues" evidence="7">
    <location>
        <begin position="532"/>
        <end position="550"/>
    </location>
</feature>
<evidence type="ECO:0000256" key="6">
    <source>
        <dbReference type="PROSITE-ProRule" id="PRU00175"/>
    </source>
</evidence>
<keyword evidence="2" id="KW-0479">Metal-binding</keyword>
<proteinExistence type="predicted"/>
<organism evidence="9 10">
    <name type="scientific">Sinanodonta woodiana</name>
    <name type="common">Chinese pond mussel</name>
    <name type="synonym">Anodonta woodiana</name>
    <dbReference type="NCBI Taxonomy" id="1069815"/>
    <lineage>
        <taxon>Eukaryota</taxon>
        <taxon>Metazoa</taxon>
        <taxon>Spiralia</taxon>
        <taxon>Lophotrochozoa</taxon>
        <taxon>Mollusca</taxon>
        <taxon>Bivalvia</taxon>
        <taxon>Autobranchia</taxon>
        <taxon>Heteroconchia</taxon>
        <taxon>Palaeoheterodonta</taxon>
        <taxon>Unionida</taxon>
        <taxon>Unionoidea</taxon>
        <taxon>Unionidae</taxon>
        <taxon>Unioninae</taxon>
        <taxon>Sinanodonta</taxon>
    </lineage>
</organism>
<sequence>MNRARRLKITELNPHLICVLCGGYYIDATTLVECLHTFCKSCIVNYLQTCKYCPVCSALVHKTKPLLRLRADTTLQDLVYKLVPSLFQDEMRRRRSYYKVKIESGEVKESSVNVKETQGERVIYSKDEKISLALQLSSDGTPPYKPGKTEQKTESVDRRYLLCPGSITVGHLKKFLRMKYNLCDRFQIDVFHTDEALSDTYTLIDIAYIYLWRRQGPLRLYYTVYRNPAKRFKTEEGTVIPAEKDFSHFMKTEHDVEYFGISEPTISSSKNIDVDTGNGSMINDSKTVQLHESSVLETSRVTNLTFSASDVDKTKHEVEAIANANSSSSCAGFNYSKTCADVTSQEVSENLASLETSADDSSLESCTDHTIEQPLIMDLEFSPEEQINDASLETSKINVDGENSSILSNDLKETYKAPSLLPTEGCDKETVVCHKQCLAAVKHEQVFIKDSEEKEKTVNIKKEDNVDYKVPTQSLSESSTFTTKPFKPNSPRRDFLIPYNTEPTRVPFYMHSLYSSMQRYTQSAKQSSESSGQRDTEQPLKRKSIDEESLKQNNSSASHENPVLGSLNLARTSQSSSCDAHKLCTSSNDGNRKTVPNSGFLTISISSPSQSGEDVSSSTSPSIQSCRSPVSSKAVQAAIISYSSQTQTTPFKSHGKTQFKEKHGRSKSPSHDSEPRHCEKLQLTKQPGPNSNSIWVVSRVVNGEPVKKKESGSSSSSSSVQTLEVRPPVPNEQKKDQKQSSDKSDSKFKYSHLHIPKYCIGQGSLSKQNKASLSTYRAMVHSTPAKPKWNIPSSKQEHKSSPTQFNGLSGQNKAVTSSSNLSTTGRMITASPSIQTTSPSNIGDINGRLYSPSFAHGQNLLATMASHYSRLVNFNTNNIRSLSPMHIIRTIENPMTAHMSGMYMTHVPSSSGFINDQNCLNLSKNAPTARHTADSINIYSLQSPNADFSSFGSSKTSSDKSATKSPTTQKKEKEKRSIHHIISEITERRNQKEKSVSSPEGIHALSPSGNGQHATSSNGHGVKNGQVDKYAFTDDDEVPVTQPLIHFKPEPFYTDRKGVV</sequence>
<dbReference type="SUPFAM" id="SSF57850">
    <property type="entry name" value="RING/U-box"/>
    <property type="match status" value="1"/>
</dbReference>
<keyword evidence="3 6" id="KW-0863">Zinc-finger</keyword>
<dbReference type="InterPro" id="IPR013083">
    <property type="entry name" value="Znf_RING/FYVE/PHD"/>
</dbReference>
<evidence type="ECO:0000256" key="3">
    <source>
        <dbReference type="ARBA" id="ARBA00022771"/>
    </source>
</evidence>
<dbReference type="Proteomes" id="UP001634394">
    <property type="component" value="Unassembled WGS sequence"/>
</dbReference>
<keyword evidence="5" id="KW-0539">Nucleus</keyword>
<evidence type="ECO:0000259" key="8">
    <source>
        <dbReference type="PROSITE" id="PS50089"/>
    </source>
</evidence>
<feature type="region of interest" description="Disordered" evidence="7">
    <location>
        <begin position="520"/>
        <end position="563"/>
    </location>
</feature>
<dbReference type="PANTHER" id="PTHR10825">
    <property type="entry name" value="RING FINGER DOMAIN-CONTAINING, POLYCOMB GROUP COMPONENT"/>
    <property type="match status" value="1"/>
</dbReference>
<dbReference type="PROSITE" id="PS00518">
    <property type="entry name" value="ZF_RING_1"/>
    <property type="match status" value="1"/>
</dbReference>
<keyword evidence="10" id="KW-1185">Reference proteome</keyword>
<feature type="compositionally biased region" description="Basic residues" evidence="7">
    <location>
        <begin position="653"/>
        <end position="668"/>
    </location>
</feature>
<protein>
    <recommendedName>
        <fullName evidence="8">RING-type domain-containing protein</fullName>
    </recommendedName>
</protein>
<dbReference type="GO" id="GO:0008270">
    <property type="term" value="F:zinc ion binding"/>
    <property type="evidence" value="ECO:0007669"/>
    <property type="project" value="UniProtKB-KW"/>
</dbReference>
<evidence type="ECO:0000256" key="5">
    <source>
        <dbReference type="ARBA" id="ARBA00023242"/>
    </source>
</evidence>
<feature type="region of interest" description="Disordered" evidence="7">
    <location>
        <begin position="949"/>
        <end position="1035"/>
    </location>
</feature>
<reference evidence="9 10" key="1">
    <citation type="submission" date="2024-11" db="EMBL/GenBank/DDBJ databases">
        <title>Chromosome-level genome assembly of the freshwater bivalve Anodonta woodiana.</title>
        <authorList>
            <person name="Chen X."/>
        </authorList>
    </citation>
    <scope>NUCLEOTIDE SEQUENCE [LARGE SCALE GENOMIC DNA]</scope>
    <source>
        <strain evidence="9">MN2024</strain>
        <tissue evidence="9">Gills</tissue>
    </source>
</reference>
<dbReference type="EMBL" id="JBJQND010000019">
    <property type="protein sequence ID" value="KAL3832222.1"/>
    <property type="molecule type" value="Genomic_DNA"/>
</dbReference>
<evidence type="ECO:0000313" key="9">
    <source>
        <dbReference type="EMBL" id="KAL3832222.1"/>
    </source>
</evidence>
<evidence type="ECO:0000256" key="4">
    <source>
        <dbReference type="ARBA" id="ARBA00022833"/>
    </source>
</evidence>
<dbReference type="FunFam" id="3.30.40.10:FF:000122">
    <property type="entry name" value="polycomb group RING finger protein 1"/>
    <property type="match status" value="1"/>
</dbReference>
<accession>A0ABD3T754</accession>
<dbReference type="Pfam" id="PF16207">
    <property type="entry name" value="RAWUL"/>
    <property type="match status" value="1"/>
</dbReference>
<dbReference type="Gene3D" id="3.10.20.90">
    <property type="entry name" value="Phosphatidylinositol 3-kinase Catalytic Subunit, Chain A, domain 1"/>
    <property type="match status" value="1"/>
</dbReference>
<feature type="region of interest" description="Disordered" evidence="7">
    <location>
        <begin position="579"/>
        <end position="629"/>
    </location>
</feature>
<dbReference type="InterPro" id="IPR017907">
    <property type="entry name" value="Znf_RING_CS"/>
</dbReference>
<dbReference type="CDD" id="cd17082">
    <property type="entry name" value="RAWUL_PCGF2_like"/>
    <property type="match status" value="1"/>
</dbReference>
<feature type="compositionally biased region" description="Basic and acidic residues" evidence="7">
    <location>
        <begin position="732"/>
        <end position="748"/>
    </location>
</feature>
<name>A0ABD3T754_SINWO</name>
<feature type="compositionally biased region" description="Polar residues" evidence="7">
    <location>
        <begin position="471"/>
        <end position="483"/>
    </location>
</feature>
<evidence type="ECO:0000256" key="1">
    <source>
        <dbReference type="ARBA" id="ARBA00004123"/>
    </source>
</evidence>
<feature type="region of interest" description="Disordered" evidence="7">
    <location>
        <begin position="471"/>
        <end position="498"/>
    </location>
</feature>
<dbReference type="InterPro" id="IPR032443">
    <property type="entry name" value="RAWUL"/>
</dbReference>
<feature type="compositionally biased region" description="Polar residues" evidence="7">
    <location>
        <begin position="683"/>
        <end position="693"/>
    </location>
</feature>
<feature type="region of interest" description="Disordered" evidence="7">
    <location>
        <begin position="705"/>
        <end position="748"/>
    </location>
</feature>
<comment type="subcellular location">
    <subcellularLocation>
        <location evidence="1">Nucleus</location>
    </subcellularLocation>
</comment>
<feature type="domain" description="RING-type" evidence="8">
    <location>
        <begin position="18"/>
        <end position="57"/>
    </location>
</feature>
<dbReference type="SMART" id="SM00184">
    <property type="entry name" value="RING"/>
    <property type="match status" value="1"/>
</dbReference>
<evidence type="ECO:0000313" key="10">
    <source>
        <dbReference type="Proteomes" id="UP001634394"/>
    </source>
</evidence>
<evidence type="ECO:0000256" key="2">
    <source>
        <dbReference type="ARBA" id="ARBA00022723"/>
    </source>
</evidence>
<dbReference type="GO" id="GO:0005634">
    <property type="term" value="C:nucleus"/>
    <property type="evidence" value="ECO:0007669"/>
    <property type="project" value="UniProtKB-SubCell"/>
</dbReference>
<dbReference type="PANTHER" id="PTHR10825:SF29">
    <property type="entry name" value="POLYCOMB GROUP RING FINGER PROTEIN 1"/>
    <property type="match status" value="1"/>
</dbReference>
<comment type="caution">
    <text evidence="9">The sequence shown here is derived from an EMBL/GenBank/DDBJ whole genome shotgun (WGS) entry which is preliminary data.</text>
</comment>
<evidence type="ECO:0000256" key="7">
    <source>
        <dbReference type="SAM" id="MobiDB-lite"/>
    </source>
</evidence>
<feature type="compositionally biased region" description="Polar residues" evidence="7">
    <location>
        <begin position="1007"/>
        <end position="1019"/>
    </location>
</feature>
<feature type="compositionally biased region" description="Polar residues" evidence="7">
    <location>
        <begin position="520"/>
        <end position="531"/>
    </location>
</feature>
<gene>
    <name evidence="9" type="ORF">ACJMK2_023882</name>
</gene>
<dbReference type="InterPro" id="IPR001841">
    <property type="entry name" value="Znf_RING"/>
</dbReference>
<dbReference type="InterPro" id="IPR018957">
    <property type="entry name" value="Znf_C3HC4_RING-type"/>
</dbReference>
<feature type="compositionally biased region" description="Polar residues" evidence="7">
    <location>
        <begin position="801"/>
        <end position="820"/>
    </location>
</feature>
<feature type="region of interest" description="Disordered" evidence="7">
    <location>
        <begin position="784"/>
        <end position="820"/>
    </location>
</feature>
<feature type="compositionally biased region" description="Basic and acidic residues" evidence="7">
    <location>
        <begin position="669"/>
        <end position="682"/>
    </location>
</feature>
<dbReference type="Pfam" id="PF00097">
    <property type="entry name" value="zf-C3HC4"/>
    <property type="match status" value="1"/>
</dbReference>